<evidence type="ECO:0000256" key="2">
    <source>
        <dbReference type="ARBA" id="ARBA00008683"/>
    </source>
</evidence>
<dbReference type="PANTHER" id="PTHR33209:SF1">
    <property type="entry name" value="PEPTIDASE S49 DOMAIN-CONTAINING PROTEIN"/>
    <property type="match status" value="1"/>
</dbReference>
<dbReference type="Gene3D" id="3.90.226.10">
    <property type="entry name" value="2-enoyl-CoA Hydratase, Chain A, domain 1"/>
    <property type="match status" value="3"/>
</dbReference>
<keyword evidence="5" id="KW-0720">Serine protease</keyword>
<protein>
    <submittedName>
        <fullName evidence="9">Signal peptide peptidase SppA</fullName>
    </submittedName>
</protein>
<accession>A0A953HWF6</accession>
<feature type="domain" description="Peptidase S49" evidence="8">
    <location>
        <begin position="124"/>
        <end position="276"/>
    </location>
</feature>
<gene>
    <name evidence="9" type="primary">sppA</name>
    <name evidence="9" type="ORF">KUV50_12830</name>
</gene>
<dbReference type="InterPro" id="IPR047272">
    <property type="entry name" value="S49_SppA_C"/>
</dbReference>
<evidence type="ECO:0000313" key="9">
    <source>
        <dbReference type="EMBL" id="MBY5959028.1"/>
    </source>
</evidence>
<dbReference type="InterPro" id="IPR047217">
    <property type="entry name" value="S49_SppA_67K_type_N"/>
</dbReference>
<dbReference type="Proteomes" id="UP000753961">
    <property type="component" value="Unassembled WGS sequence"/>
</dbReference>
<sequence>MRIFFQSILGSCLGVLLAILVVFVLLAGIGSSFYSAGKDTPDVKANTVLRITLDQNLPELTNNSGQKGFSSLMDQNKILSIHDYADLIVRAASDKNIKGIYFAPKLMAVSQTKREVLEEALKTFRDSGKFIYAYSEFYTGPAYHLASLADKVAIFPNGGIDLRGTAAIVPHFKTLSDKIGVNFETYFAGKFKSATEPFRMDHMSDANKLQTHSYLQSLYGEILSDITRNRSIDSMTLQNIINTYASRNARTAKEHGLVDQIVYEDEMLQLIKDKLGLDKDEKINFISLSDYYKSEPLKNKLSEKNKIAVVYAEGNIHDGPEQAGTISGDQYVKILRKIRRDEDVKAVVLRIDSPGGSAMASEKIWRELKLIREDGIPVVASMGTYAASGGYYIASGAQYIEAEPTTITGSIGVFILLPKVDELMNDKLGVNVDTVRTNRYSASFTPFFASSPDEQKILQSEVDQIYEVFLERVSEARNMSRDAVNEVAQGRVWTGKQALDRGLVDQLGNLSSTIKKAAELANIDEYRTVPYPHIKDPLYQLIEELTGEKFDAKLKFLRTKPVDLLHSEIKSELKTWSQPQARMPMDIIYN</sequence>
<keyword evidence="10" id="KW-1185">Reference proteome</keyword>
<dbReference type="InterPro" id="IPR004635">
    <property type="entry name" value="Pept_S49_SppA"/>
</dbReference>
<dbReference type="InterPro" id="IPR004634">
    <property type="entry name" value="Pept_S49_pIV"/>
</dbReference>
<evidence type="ECO:0000256" key="7">
    <source>
        <dbReference type="PIRSR" id="PIRSR001217-1"/>
    </source>
</evidence>
<dbReference type="Pfam" id="PF01343">
    <property type="entry name" value="Peptidase_S49"/>
    <property type="match status" value="2"/>
</dbReference>
<reference evidence="9" key="1">
    <citation type="submission" date="2021-06" db="EMBL/GenBank/DDBJ databases">
        <title>44 bacteria genomes isolated from Dapeng, Shenzhen.</title>
        <authorList>
            <person name="Zheng W."/>
            <person name="Yu S."/>
            <person name="Huang Y."/>
        </authorList>
    </citation>
    <scope>NUCLEOTIDE SEQUENCE</scope>
    <source>
        <strain evidence="9">DP5N28-2</strain>
    </source>
</reference>
<dbReference type="InterPro" id="IPR002142">
    <property type="entry name" value="Peptidase_S49"/>
</dbReference>
<dbReference type="NCBIfam" id="TIGR00705">
    <property type="entry name" value="SppA_67K"/>
    <property type="match status" value="1"/>
</dbReference>
<dbReference type="GO" id="GO:0006465">
    <property type="term" value="P:signal peptide processing"/>
    <property type="evidence" value="ECO:0007669"/>
    <property type="project" value="InterPro"/>
</dbReference>
<dbReference type="CDD" id="cd07023">
    <property type="entry name" value="S49_Sppa_N_C"/>
    <property type="match status" value="1"/>
</dbReference>
<dbReference type="GO" id="GO:0016020">
    <property type="term" value="C:membrane"/>
    <property type="evidence" value="ECO:0007669"/>
    <property type="project" value="UniProtKB-SubCell"/>
</dbReference>
<dbReference type="PANTHER" id="PTHR33209">
    <property type="entry name" value="PROTEASE 4"/>
    <property type="match status" value="1"/>
</dbReference>
<dbReference type="CDD" id="cd07018">
    <property type="entry name" value="S49_SppA_67K_type"/>
    <property type="match status" value="1"/>
</dbReference>
<evidence type="ECO:0000256" key="4">
    <source>
        <dbReference type="ARBA" id="ARBA00022801"/>
    </source>
</evidence>
<evidence type="ECO:0000256" key="1">
    <source>
        <dbReference type="ARBA" id="ARBA00004370"/>
    </source>
</evidence>
<comment type="subcellular location">
    <subcellularLocation>
        <location evidence="1">Membrane</location>
    </subcellularLocation>
</comment>
<feature type="active site" description="Proton donor/acceptor" evidence="7">
    <location>
        <position position="192"/>
    </location>
</feature>
<feature type="domain" description="Peptidase S49" evidence="8">
    <location>
        <begin position="372"/>
        <end position="523"/>
    </location>
</feature>
<dbReference type="GO" id="GO:0008236">
    <property type="term" value="F:serine-type peptidase activity"/>
    <property type="evidence" value="ECO:0007669"/>
    <property type="project" value="UniProtKB-KW"/>
</dbReference>
<dbReference type="PIRSF" id="PIRSF001217">
    <property type="entry name" value="Protease_4_SppA"/>
    <property type="match status" value="1"/>
</dbReference>
<organism evidence="9 10">
    <name type="scientific">Membranihabitans marinus</name>
    <dbReference type="NCBI Taxonomy" id="1227546"/>
    <lineage>
        <taxon>Bacteria</taxon>
        <taxon>Pseudomonadati</taxon>
        <taxon>Bacteroidota</taxon>
        <taxon>Saprospiria</taxon>
        <taxon>Saprospirales</taxon>
        <taxon>Saprospiraceae</taxon>
        <taxon>Membranihabitans</taxon>
    </lineage>
</organism>
<evidence type="ECO:0000256" key="6">
    <source>
        <dbReference type="ARBA" id="ARBA00023136"/>
    </source>
</evidence>
<comment type="caution">
    <text evidence="9">The sequence shown here is derived from an EMBL/GenBank/DDBJ whole genome shotgun (WGS) entry which is preliminary data.</text>
</comment>
<evidence type="ECO:0000256" key="5">
    <source>
        <dbReference type="ARBA" id="ARBA00022825"/>
    </source>
</evidence>
<dbReference type="EMBL" id="JAHVHU010000011">
    <property type="protein sequence ID" value="MBY5959028.1"/>
    <property type="molecule type" value="Genomic_DNA"/>
</dbReference>
<proteinExistence type="inferred from homology"/>
<dbReference type="RefSeq" id="WP_222580563.1">
    <property type="nucleotide sequence ID" value="NZ_JAHVHU010000011.1"/>
</dbReference>
<evidence type="ECO:0000259" key="8">
    <source>
        <dbReference type="Pfam" id="PF01343"/>
    </source>
</evidence>
<dbReference type="AlphaFoldDB" id="A0A953HWF6"/>
<dbReference type="InterPro" id="IPR029045">
    <property type="entry name" value="ClpP/crotonase-like_dom_sf"/>
</dbReference>
<feature type="active site" description="Nucleophile" evidence="7">
    <location>
        <position position="388"/>
    </location>
</feature>
<comment type="similarity">
    <text evidence="2">Belongs to the peptidase S49 family.</text>
</comment>
<name>A0A953HWF6_9BACT</name>
<evidence type="ECO:0000313" key="10">
    <source>
        <dbReference type="Proteomes" id="UP000753961"/>
    </source>
</evidence>
<keyword evidence="3" id="KW-0645">Protease</keyword>
<keyword evidence="6" id="KW-0472">Membrane</keyword>
<keyword evidence="4" id="KW-0378">Hydrolase</keyword>
<dbReference type="NCBIfam" id="TIGR00706">
    <property type="entry name" value="SppA_dom"/>
    <property type="match status" value="1"/>
</dbReference>
<dbReference type="SUPFAM" id="SSF52096">
    <property type="entry name" value="ClpP/crotonase"/>
    <property type="match status" value="2"/>
</dbReference>
<evidence type="ECO:0000256" key="3">
    <source>
        <dbReference type="ARBA" id="ARBA00022670"/>
    </source>
</evidence>